<dbReference type="InterPro" id="IPR005119">
    <property type="entry name" value="LysR_subst-bd"/>
</dbReference>
<evidence type="ECO:0000256" key="1">
    <source>
        <dbReference type="ARBA" id="ARBA00009437"/>
    </source>
</evidence>
<dbReference type="PANTHER" id="PTHR30419:SF30">
    <property type="entry name" value="LYSR FAMILY TRANSCRIPTIONAL REGULATOR"/>
    <property type="match status" value="1"/>
</dbReference>
<evidence type="ECO:0000256" key="4">
    <source>
        <dbReference type="ARBA" id="ARBA00023163"/>
    </source>
</evidence>
<dbReference type="PANTHER" id="PTHR30419">
    <property type="entry name" value="HTH-TYPE TRANSCRIPTIONAL REGULATOR YBHD"/>
    <property type="match status" value="1"/>
</dbReference>
<comment type="caution">
    <text evidence="6">The sequence shown here is derived from an EMBL/GenBank/DDBJ whole genome shotgun (WGS) entry which is preliminary data.</text>
</comment>
<dbReference type="Pfam" id="PF03466">
    <property type="entry name" value="LysR_substrate"/>
    <property type="match status" value="1"/>
</dbReference>
<keyword evidence="4" id="KW-0804">Transcription</keyword>
<feature type="domain" description="HTH lysR-type" evidence="5">
    <location>
        <begin position="1"/>
        <end position="58"/>
    </location>
</feature>
<dbReference type="Pfam" id="PF00126">
    <property type="entry name" value="HTH_1"/>
    <property type="match status" value="1"/>
</dbReference>
<dbReference type="Proteomes" id="UP000715965">
    <property type="component" value="Unassembled WGS sequence"/>
</dbReference>
<evidence type="ECO:0000313" key="7">
    <source>
        <dbReference type="Proteomes" id="UP000715965"/>
    </source>
</evidence>
<evidence type="ECO:0000259" key="5">
    <source>
        <dbReference type="PROSITE" id="PS50931"/>
    </source>
</evidence>
<dbReference type="RefSeq" id="WP_193781825.1">
    <property type="nucleotide sequence ID" value="NZ_JADDOJ010000088.1"/>
</dbReference>
<keyword evidence="2" id="KW-0805">Transcription regulation</keyword>
<sequence length="317" mass="33277">MQLQHLVLLDLVVSRGSFSVAATAGGITQPAVSQAMQGLEQALGLKLFEKSGRHKVPTAAGLQLARLAKQFGASVEQLKGSPDQRPGAARARRHSLHVGMAAAASFLYGACVERAWHAHMPDGLVRFAAGSAAQLLAGLESGELDLVVVPRPRMFEAVGLREVVVHISSPAVYVRKGHPLAGASSLAQIQGQAWVVAGLAGTSGNVVEEAYAVRGLGAPRIVAQGGDYATVLRIVAQSDLMCVVPHPALLDTMQPGAVVPLRLQEGLPRYEVCLYSPERPRGRRAAATEAVIEAVIAQAGATDAAQKAKPRRRTVRA</sequence>
<proteinExistence type="inferred from homology"/>
<dbReference type="Gene3D" id="1.10.10.10">
    <property type="entry name" value="Winged helix-like DNA-binding domain superfamily/Winged helix DNA-binding domain"/>
    <property type="match status" value="1"/>
</dbReference>
<accession>A0ABR9SJE2</accession>
<dbReference type="PROSITE" id="PS50931">
    <property type="entry name" value="HTH_LYSR"/>
    <property type="match status" value="1"/>
</dbReference>
<dbReference type="SUPFAM" id="SSF53850">
    <property type="entry name" value="Periplasmic binding protein-like II"/>
    <property type="match status" value="1"/>
</dbReference>
<protein>
    <submittedName>
        <fullName evidence="6">LysR family transcriptional regulator</fullName>
    </submittedName>
</protein>
<dbReference type="Gene3D" id="3.40.190.10">
    <property type="entry name" value="Periplasmic binding protein-like II"/>
    <property type="match status" value="1"/>
</dbReference>
<dbReference type="InterPro" id="IPR036388">
    <property type="entry name" value="WH-like_DNA-bd_sf"/>
</dbReference>
<keyword evidence="3" id="KW-0238">DNA-binding</keyword>
<gene>
    <name evidence="6" type="ORF">IM725_16985</name>
</gene>
<dbReference type="InterPro" id="IPR036390">
    <property type="entry name" value="WH_DNA-bd_sf"/>
</dbReference>
<dbReference type="EMBL" id="JADDOJ010000088">
    <property type="protein sequence ID" value="MBE7942269.1"/>
    <property type="molecule type" value="Genomic_DNA"/>
</dbReference>
<reference evidence="6 7" key="1">
    <citation type="submission" date="2020-10" db="EMBL/GenBank/DDBJ databases">
        <title>Draft genome of Ramlibacter aquaticus LMG 30558.</title>
        <authorList>
            <person name="Props R."/>
        </authorList>
    </citation>
    <scope>NUCLEOTIDE SEQUENCE [LARGE SCALE GENOMIC DNA]</scope>
    <source>
        <strain evidence="6 7">LMG 30558</strain>
    </source>
</reference>
<name>A0ABR9SJE2_9BURK</name>
<evidence type="ECO:0000256" key="2">
    <source>
        <dbReference type="ARBA" id="ARBA00023015"/>
    </source>
</evidence>
<dbReference type="PRINTS" id="PR00039">
    <property type="entry name" value="HTHLYSR"/>
</dbReference>
<dbReference type="InterPro" id="IPR000847">
    <property type="entry name" value="LysR_HTH_N"/>
</dbReference>
<dbReference type="SUPFAM" id="SSF46785">
    <property type="entry name" value="Winged helix' DNA-binding domain"/>
    <property type="match status" value="1"/>
</dbReference>
<keyword evidence="7" id="KW-1185">Reference proteome</keyword>
<evidence type="ECO:0000313" key="6">
    <source>
        <dbReference type="EMBL" id="MBE7942269.1"/>
    </source>
</evidence>
<organism evidence="6 7">
    <name type="scientific">Ramlibacter aquaticus</name>
    <dbReference type="NCBI Taxonomy" id="2780094"/>
    <lineage>
        <taxon>Bacteria</taxon>
        <taxon>Pseudomonadati</taxon>
        <taxon>Pseudomonadota</taxon>
        <taxon>Betaproteobacteria</taxon>
        <taxon>Burkholderiales</taxon>
        <taxon>Comamonadaceae</taxon>
        <taxon>Ramlibacter</taxon>
    </lineage>
</organism>
<comment type="similarity">
    <text evidence="1">Belongs to the LysR transcriptional regulatory family.</text>
</comment>
<dbReference type="InterPro" id="IPR050950">
    <property type="entry name" value="HTH-type_LysR_regulators"/>
</dbReference>
<evidence type="ECO:0000256" key="3">
    <source>
        <dbReference type="ARBA" id="ARBA00023125"/>
    </source>
</evidence>